<dbReference type="EMBL" id="BK032856">
    <property type="protein sequence ID" value="DAF64325.1"/>
    <property type="molecule type" value="Genomic_DNA"/>
</dbReference>
<proteinExistence type="predicted"/>
<organism evidence="1">
    <name type="scientific">Podoviridae sp. ct2m58</name>
    <dbReference type="NCBI Taxonomy" id="2827721"/>
    <lineage>
        <taxon>Viruses</taxon>
        <taxon>Duplodnaviria</taxon>
        <taxon>Heunggongvirae</taxon>
        <taxon>Uroviricota</taxon>
        <taxon>Caudoviricetes</taxon>
    </lineage>
</organism>
<reference evidence="1" key="1">
    <citation type="journal article" date="2021" name="Proc. Natl. Acad. Sci. U.S.A.">
        <title>A Catalog of Tens of Thousands of Viruses from Human Metagenomes Reveals Hidden Associations with Chronic Diseases.</title>
        <authorList>
            <person name="Tisza M.J."/>
            <person name="Buck C.B."/>
        </authorList>
    </citation>
    <scope>NUCLEOTIDE SEQUENCE</scope>
    <source>
        <strain evidence="1">Ct2m58</strain>
    </source>
</reference>
<accession>A0A8S5TM07</accession>
<name>A0A8S5TM07_9CAUD</name>
<evidence type="ECO:0000313" key="1">
    <source>
        <dbReference type="EMBL" id="DAF64325.1"/>
    </source>
</evidence>
<sequence length="29" mass="3487">MITYSQISPIRLYQKSLRTVRYKDAKDVI</sequence>
<protein>
    <submittedName>
        <fullName evidence="1">Uncharacterized protein</fullName>
    </submittedName>
</protein>